<reference evidence="1 2" key="1">
    <citation type="submission" date="2019-12" db="EMBL/GenBank/DDBJ databases">
        <title>Novel species isolated from a subtropical stream in China.</title>
        <authorList>
            <person name="Lu H."/>
        </authorList>
    </citation>
    <scope>NUCLEOTIDE SEQUENCE [LARGE SCALE GENOMIC DNA]</scope>
    <source>
        <strain evidence="1 2">CY42W</strain>
    </source>
</reference>
<dbReference type="Proteomes" id="UP000642144">
    <property type="component" value="Unassembled WGS sequence"/>
</dbReference>
<gene>
    <name evidence="1" type="ORF">GTP69_03480</name>
</gene>
<evidence type="ECO:0000313" key="1">
    <source>
        <dbReference type="EMBL" id="MYN25460.1"/>
    </source>
</evidence>
<keyword evidence="2" id="KW-1185">Reference proteome</keyword>
<evidence type="ECO:0000313" key="2">
    <source>
        <dbReference type="Proteomes" id="UP000642144"/>
    </source>
</evidence>
<comment type="caution">
    <text evidence="1">The sequence shown here is derived from an EMBL/GenBank/DDBJ whole genome shotgun (WGS) entry which is preliminary data.</text>
</comment>
<name>A0ABW9VV36_9BURK</name>
<organism evidence="1 2">
    <name type="scientific">Duganella levis</name>
    <dbReference type="NCBI Taxonomy" id="2692169"/>
    <lineage>
        <taxon>Bacteria</taxon>
        <taxon>Pseudomonadati</taxon>
        <taxon>Pseudomonadota</taxon>
        <taxon>Betaproteobacteria</taxon>
        <taxon>Burkholderiales</taxon>
        <taxon>Oxalobacteraceae</taxon>
        <taxon>Telluria group</taxon>
        <taxon>Duganella</taxon>
    </lineage>
</organism>
<dbReference type="RefSeq" id="WP_161053580.1">
    <property type="nucleotide sequence ID" value="NZ_WWCT01000002.1"/>
</dbReference>
<dbReference type="EMBL" id="WWCT01000002">
    <property type="protein sequence ID" value="MYN25460.1"/>
    <property type="molecule type" value="Genomic_DNA"/>
</dbReference>
<proteinExistence type="predicted"/>
<sequence length="63" mass="6945">MNLALLVAHTHAADAYEARQMVRSALSKFGVAMHIGELAEVTDFPLDHFADKPIKLTRYSAGF</sequence>
<protein>
    <submittedName>
        <fullName evidence="1">Uncharacterized protein</fullName>
    </submittedName>
</protein>
<accession>A0ABW9VV36</accession>